<dbReference type="GO" id="GO:0008622">
    <property type="term" value="C:epsilon DNA polymerase complex"/>
    <property type="evidence" value="ECO:0007669"/>
    <property type="project" value="TreeGrafter"/>
</dbReference>
<evidence type="ECO:0000313" key="8">
    <source>
        <dbReference type="EMBL" id="RMZ69023.1"/>
    </source>
</evidence>
<feature type="region of interest" description="Disordered" evidence="6">
    <location>
        <begin position="40"/>
        <end position="101"/>
    </location>
</feature>
<protein>
    <recommendedName>
        <fullName evidence="4">DNA polymerase epsilon subunit D</fullName>
    </recommendedName>
    <alternativeName>
        <fullName evidence="5">DNA polymerase II subunit D</fullName>
    </alternativeName>
</protein>
<dbReference type="EMBL" id="KE747817">
    <property type="protein sequence ID" value="RMZ69023.1"/>
    <property type="molecule type" value="Genomic_DNA"/>
</dbReference>
<dbReference type="GO" id="GO:0031507">
    <property type="term" value="P:heterochromatin formation"/>
    <property type="evidence" value="ECO:0007669"/>
    <property type="project" value="TreeGrafter"/>
</dbReference>
<keyword evidence="2" id="KW-0235">DNA replication</keyword>
<evidence type="ECO:0000256" key="5">
    <source>
        <dbReference type="ARBA" id="ARBA00042096"/>
    </source>
</evidence>
<dbReference type="AlphaFoldDB" id="A0A3M7M3H6"/>
<organism evidence="8 9">
    <name type="scientific">Pyrenophora seminiperda CCB06</name>
    <dbReference type="NCBI Taxonomy" id="1302712"/>
    <lineage>
        <taxon>Eukaryota</taxon>
        <taxon>Fungi</taxon>
        <taxon>Dikarya</taxon>
        <taxon>Ascomycota</taxon>
        <taxon>Pezizomycotina</taxon>
        <taxon>Dothideomycetes</taxon>
        <taxon>Pleosporomycetidae</taxon>
        <taxon>Pleosporales</taxon>
        <taxon>Pleosporineae</taxon>
        <taxon>Pleosporaceae</taxon>
        <taxon>Pyrenophora</taxon>
    </lineage>
</organism>
<dbReference type="PANTHER" id="PTHR46172:SF1">
    <property type="entry name" value="DNA POLYMERASE EPSILON SUBUNIT 3"/>
    <property type="match status" value="1"/>
</dbReference>
<dbReference type="InterPro" id="IPR003958">
    <property type="entry name" value="CBFA_NFYB_domain"/>
</dbReference>
<feature type="compositionally biased region" description="Polar residues" evidence="6">
    <location>
        <begin position="210"/>
        <end position="225"/>
    </location>
</feature>
<dbReference type="Gene3D" id="1.10.20.10">
    <property type="entry name" value="Histone, subunit A"/>
    <property type="match status" value="1"/>
</dbReference>
<dbReference type="GO" id="GO:0031490">
    <property type="term" value="F:chromatin DNA binding"/>
    <property type="evidence" value="ECO:0007669"/>
    <property type="project" value="TreeGrafter"/>
</dbReference>
<feature type="compositionally biased region" description="Acidic residues" evidence="6">
    <location>
        <begin position="251"/>
        <end position="272"/>
    </location>
</feature>
<name>A0A3M7M3H6_9PLEO</name>
<feature type="compositionally biased region" description="Polar residues" evidence="6">
    <location>
        <begin position="76"/>
        <end position="85"/>
    </location>
</feature>
<dbReference type="OrthoDB" id="1707486at2759"/>
<evidence type="ECO:0000256" key="3">
    <source>
        <dbReference type="ARBA" id="ARBA00023242"/>
    </source>
</evidence>
<dbReference type="GO" id="GO:0006974">
    <property type="term" value="P:DNA damage response"/>
    <property type="evidence" value="ECO:0007669"/>
    <property type="project" value="TreeGrafter"/>
</dbReference>
<reference evidence="8 9" key="1">
    <citation type="journal article" date="2014" name="PLoS ONE">
        <title>De novo Genome Assembly of the Fungal Plant Pathogen Pyrenophora semeniperda.</title>
        <authorList>
            <person name="Soliai M.M."/>
            <person name="Meyer S.E."/>
            <person name="Udall J.A."/>
            <person name="Elzinga D.E."/>
            <person name="Hermansen R.A."/>
            <person name="Bodily P.M."/>
            <person name="Hart A.A."/>
            <person name="Coleman C.E."/>
        </authorList>
    </citation>
    <scope>NUCLEOTIDE SEQUENCE [LARGE SCALE GENOMIC DNA]</scope>
    <source>
        <strain evidence="8 9">CCB06</strain>
        <tissue evidence="8">Mycelium</tissue>
    </source>
</reference>
<keyword evidence="3" id="KW-0539">Nucleus</keyword>
<evidence type="ECO:0000313" key="9">
    <source>
        <dbReference type="Proteomes" id="UP000265663"/>
    </source>
</evidence>
<dbReference type="GO" id="GO:0046982">
    <property type="term" value="F:protein heterodimerization activity"/>
    <property type="evidence" value="ECO:0007669"/>
    <property type="project" value="InterPro"/>
</dbReference>
<evidence type="ECO:0000256" key="4">
    <source>
        <dbReference type="ARBA" id="ARBA00039775"/>
    </source>
</evidence>
<gene>
    <name evidence="8" type="ORF">GMOD_00002928</name>
</gene>
<feature type="compositionally biased region" description="Basic and acidic residues" evidence="6">
    <location>
        <begin position="237"/>
        <end position="250"/>
    </location>
</feature>
<proteinExistence type="predicted"/>
<evidence type="ECO:0000256" key="2">
    <source>
        <dbReference type="ARBA" id="ARBA00022705"/>
    </source>
</evidence>
<accession>A0A3M7M3H6</accession>
<dbReference type="CDD" id="cd22928">
    <property type="entry name" value="HFD_POLE3_DPB4"/>
    <property type="match status" value="1"/>
</dbReference>
<sequence>MYIHGPDDDCTKREFFILYTAQFERIKKAARRPNACSRVRVPLKTPAGRRVTASSLQVSPHPRVTTAPRTMPPRKSNVSAVSNEESPAAPRSAPRDDSLDQDLNLPKSIVQRLAKGVLPPNTQIQKDALLAMSKSATVFVNYVTSCAAEKAMANGKKTVMPKDVFEAMADVEFAFMLPRLEAEVTKFTSIQADKRNTYRKKVREEKKGINGSSGAASSTPLQSAGNGDVVMEGTDDGGERATKRMRRESGEGGEGDMTEEEGDETVDVEDEEHEFLHVIFV</sequence>
<dbReference type="InterPro" id="IPR009072">
    <property type="entry name" value="Histone-fold"/>
</dbReference>
<feature type="domain" description="Transcription factor CBF/NF-Y/archaeal histone" evidence="7">
    <location>
        <begin position="104"/>
        <end position="168"/>
    </location>
</feature>
<dbReference type="PANTHER" id="PTHR46172">
    <property type="entry name" value="DNA POLYMERASE EPSILON SUBUNIT 3"/>
    <property type="match status" value="1"/>
</dbReference>
<dbReference type="Pfam" id="PF00808">
    <property type="entry name" value="CBFD_NFYB_HMF"/>
    <property type="match status" value="1"/>
</dbReference>
<comment type="subcellular location">
    <subcellularLocation>
        <location evidence="1">Nucleus</location>
    </subcellularLocation>
</comment>
<dbReference type="GO" id="GO:0006272">
    <property type="term" value="P:leading strand elongation"/>
    <property type="evidence" value="ECO:0007669"/>
    <property type="project" value="TreeGrafter"/>
</dbReference>
<dbReference type="SUPFAM" id="SSF47113">
    <property type="entry name" value="Histone-fold"/>
    <property type="match status" value="1"/>
</dbReference>
<evidence type="ECO:0000256" key="1">
    <source>
        <dbReference type="ARBA" id="ARBA00004123"/>
    </source>
</evidence>
<evidence type="ECO:0000256" key="6">
    <source>
        <dbReference type="SAM" id="MobiDB-lite"/>
    </source>
</evidence>
<feature type="region of interest" description="Disordered" evidence="6">
    <location>
        <begin position="201"/>
        <end position="272"/>
    </location>
</feature>
<dbReference type="GO" id="GO:0008623">
    <property type="term" value="C:CHRAC"/>
    <property type="evidence" value="ECO:0007669"/>
    <property type="project" value="TreeGrafter"/>
</dbReference>
<evidence type="ECO:0000259" key="7">
    <source>
        <dbReference type="Pfam" id="PF00808"/>
    </source>
</evidence>
<dbReference type="Proteomes" id="UP000265663">
    <property type="component" value="Unassembled WGS sequence"/>
</dbReference>
<dbReference type="InterPro" id="IPR051377">
    <property type="entry name" value="DNA_Pol-Epsilon_Subunit"/>
</dbReference>
<keyword evidence="9" id="KW-1185">Reference proteome</keyword>